<dbReference type="GO" id="GO:0004065">
    <property type="term" value="F:arylsulfatase activity"/>
    <property type="evidence" value="ECO:0007669"/>
    <property type="project" value="TreeGrafter"/>
</dbReference>
<keyword evidence="10" id="KW-1185">Reference proteome</keyword>
<reference evidence="9 10" key="1">
    <citation type="submission" date="2016-11" db="EMBL/GenBank/DDBJ databases">
        <authorList>
            <person name="Jaros S."/>
            <person name="Januszkiewicz K."/>
            <person name="Wedrychowicz H."/>
        </authorList>
    </citation>
    <scope>NUCLEOTIDE SEQUENCE [LARGE SCALE GENOMIC DNA]</scope>
    <source>
        <strain evidence="9 10">DSM 18772</strain>
    </source>
</reference>
<dbReference type="Proteomes" id="UP000184510">
    <property type="component" value="Unassembled WGS sequence"/>
</dbReference>
<sequence>MKLISTLLTALLTCSTFAAEKPNIVLFFIDDLGWADIGANGSKFYETPNIDKLAKEGVNFTNGYSAHPVCSPTRAALMSGKAPQRVGITQWIPQPSDIHLPLKEVTMAEALKEGGYTTGYIGKWHLGEKENQLPDHQGFDWMRCVNRAGQPASYFFPYNNKRNGAFWDVPDLEDGKKGDYLTDALTNHALGFISENKGKEKPFFLTFAHYAVHTPLQAPKDLVDKYKAKSKDVYGKTKTPFTEDRYGTWSRGRQDNAAYAGMMESLDENVGRVVELLEKEKLLENTLIIFTSDNGGHCHLRGKHGATSNLPLRSGKGWNYEGGIRVPTIFYWKGKLQAHVVDTPAITMDIYPTLLDIAGLELKPEQHLDGQSLLSVLEGKEPSAPLQDRFIGWSYPHNHGSGHKPSNAIRKGKWKLIRFDAGEKYELYDLSDDLGEHQNLAKEKPEVVAELDQLLTKWLKETNKK</sequence>
<keyword evidence="5" id="KW-0378">Hydrolase</keyword>
<proteinExistence type="inferred from homology"/>
<organism evidence="9 10">
    <name type="scientific">Rubritalea squalenifaciens DSM 18772</name>
    <dbReference type="NCBI Taxonomy" id="1123071"/>
    <lineage>
        <taxon>Bacteria</taxon>
        <taxon>Pseudomonadati</taxon>
        <taxon>Verrucomicrobiota</taxon>
        <taxon>Verrucomicrobiia</taxon>
        <taxon>Verrucomicrobiales</taxon>
        <taxon>Rubritaleaceae</taxon>
        <taxon>Rubritalea</taxon>
    </lineage>
</organism>
<dbReference type="Gene3D" id="3.30.1120.10">
    <property type="match status" value="1"/>
</dbReference>
<dbReference type="InterPro" id="IPR000917">
    <property type="entry name" value="Sulfatase_N"/>
</dbReference>
<dbReference type="FunCoup" id="A0A1M6KWE9">
    <property type="interactions" value="58"/>
</dbReference>
<evidence type="ECO:0000256" key="3">
    <source>
        <dbReference type="ARBA" id="ARBA00022723"/>
    </source>
</evidence>
<evidence type="ECO:0000256" key="6">
    <source>
        <dbReference type="ARBA" id="ARBA00022837"/>
    </source>
</evidence>
<dbReference type="RefSeq" id="WP_143183828.1">
    <property type="nucleotide sequence ID" value="NZ_FQYR01000004.1"/>
</dbReference>
<evidence type="ECO:0000313" key="10">
    <source>
        <dbReference type="Proteomes" id="UP000184510"/>
    </source>
</evidence>
<name>A0A1M6KWE9_9BACT</name>
<evidence type="ECO:0000256" key="2">
    <source>
        <dbReference type="ARBA" id="ARBA00008779"/>
    </source>
</evidence>
<dbReference type="PANTHER" id="PTHR42693:SF42">
    <property type="entry name" value="ARYLSULFATASE G"/>
    <property type="match status" value="1"/>
</dbReference>
<dbReference type="GO" id="GO:0046872">
    <property type="term" value="F:metal ion binding"/>
    <property type="evidence" value="ECO:0007669"/>
    <property type="project" value="UniProtKB-KW"/>
</dbReference>
<dbReference type="InParanoid" id="A0A1M6KWE9"/>
<evidence type="ECO:0000259" key="8">
    <source>
        <dbReference type="Pfam" id="PF00884"/>
    </source>
</evidence>
<evidence type="ECO:0000256" key="7">
    <source>
        <dbReference type="SAM" id="SignalP"/>
    </source>
</evidence>
<protein>
    <submittedName>
        <fullName evidence="9">Arylsulfatase A</fullName>
    </submittedName>
</protein>
<dbReference type="PANTHER" id="PTHR42693">
    <property type="entry name" value="ARYLSULFATASE FAMILY MEMBER"/>
    <property type="match status" value="1"/>
</dbReference>
<evidence type="ECO:0000256" key="5">
    <source>
        <dbReference type="ARBA" id="ARBA00022801"/>
    </source>
</evidence>
<dbReference type="OrthoDB" id="246867at2"/>
<keyword evidence="6" id="KW-0106">Calcium</keyword>
<keyword evidence="3" id="KW-0479">Metal-binding</keyword>
<dbReference type="InterPro" id="IPR017850">
    <property type="entry name" value="Alkaline_phosphatase_core_sf"/>
</dbReference>
<feature type="chain" id="PRO_5012590366" evidence="7">
    <location>
        <begin position="19"/>
        <end position="465"/>
    </location>
</feature>
<dbReference type="CDD" id="cd16144">
    <property type="entry name" value="ARS_like"/>
    <property type="match status" value="1"/>
</dbReference>
<accession>A0A1M6KWE9</accession>
<dbReference type="InterPro" id="IPR050738">
    <property type="entry name" value="Sulfatase"/>
</dbReference>
<dbReference type="InterPro" id="IPR024607">
    <property type="entry name" value="Sulfatase_CS"/>
</dbReference>
<comment type="similarity">
    <text evidence="2">Belongs to the sulfatase family.</text>
</comment>
<evidence type="ECO:0000256" key="4">
    <source>
        <dbReference type="ARBA" id="ARBA00022729"/>
    </source>
</evidence>
<gene>
    <name evidence="9" type="ORF">SAMN02745181_2223</name>
</gene>
<dbReference type="PROSITE" id="PS00149">
    <property type="entry name" value="SULFATASE_2"/>
    <property type="match status" value="1"/>
</dbReference>
<evidence type="ECO:0000256" key="1">
    <source>
        <dbReference type="ARBA" id="ARBA00001913"/>
    </source>
</evidence>
<evidence type="ECO:0000313" key="9">
    <source>
        <dbReference type="EMBL" id="SHJ63281.1"/>
    </source>
</evidence>
<comment type="cofactor">
    <cofactor evidence="1">
        <name>Ca(2+)</name>
        <dbReference type="ChEBI" id="CHEBI:29108"/>
    </cofactor>
</comment>
<dbReference type="AlphaFoldDB" id="A0A1M6KWE9"/>
<feature type="domain" description="Sulfatase N-terminal" evidence="8">
    <location>
        <begin position="22"/>
        <end position="359"/>
    </location>
</feature>
<feature type="signal peptide" evidence="7">
    <location>
        <begin position="1"/>
        <end position="18"/>
    </location>
</feature>
<dbReference type="Gene3D" id="3.40.720.10">
    <property type="entry name" value="Alkaline Phosphatase, subunit A"/>
    <property type="match status" value="1"/>
</dbReference>
<keyword evidence="4 7" id="KW-0732">Signal</keyword>
<dbReference type="Pfam" id="PF00884">
    <property type="entry name" value="Sulfatase"/>
    <property type="match status" value="1"/>
</dbReference>
<dbReference type="EMBL" id="FQYR01000004">
    <property type="protein sequence ID" value="SHJ63281.1"/>
    <property type="molecule type" value="Genomic_DNA"/>
</dbReference>
<dbReference type="SUPFAM" id="SSF53649">
    <property type="entry name" value="Alkaline phosphatase-like"/>
    <property type="match status" value="1"/>
</dbReference>